<accession>A0A4Y9LVJ8</accession>
<dbReference type="Proteomes" id="UP000297966">
    <property type="component" value="Unassembled WGS sequence"/>
</dbReference>
<sequence length="77" mass="8430">MTRQFRHSSPRLSSVSRCLGPTQVVTPFHHLSGDSHHHHPLLGAGPITASMPPSISIASRPTACSPISARCRWSLHW</sequence>
<organism evidence="1 2">
    <name type="scientific">Bradyrhizobium niftali</name>
    <dbReference type="NCBI Taxonomy" id="2560055"/>
    <lineage>
        <taxon>Bacteria</taxon>
        <taxon>Pseudomonadati</taxon>
        <taxon>Pseudomonadota</taxon>
        <taxon>Alphaproteobacteria</taxon>
        <taxon>Hyphomicrobiales</taxon>
        <taxon>Nitrobacteraceae</taxon>
        <taxon>Bradyrhizobium</taxon>
    </lineage>
</organism>
<comment type="caution">
    <text evidence="1">The sequence shown here is derived from an EMBL/GenBank/DDBJ whole genome shotgun (WGS) entry which is preliminary data.</text>
</comment>
<protein>
    <submittedName>
        <fullName evidence="1">Uncharacterized protein</fullName>
    </submittedName>
</protein>
<proteinExistence type="predicted"/>
<gene>
    <name evidence="1" type="ORF">E4K65_17330</name>
</gene>
<evidence type="ECO:0000313" key="1">
    <source>
        <dbReference type="EMBL" id="TFV46892.1"/>
    </source>
</evidence>
<dbReference type="AlphaFoldDB" id="A0A4Y9LVJ8"/>
<keyword evidence="2" id="KW-1185">Reference proteome</keyword>
<dbReference type="OrthoDB" id="8244565at2"/>
<name>A0A4Y9LVJ8_9BRAD</name>
<evidence type="ECO:0000313" key="2">
    <source>
        <dbReference type="Proteomes" id="UP000297966"/>
    </source>
</evidence>
<dbReference type="EMBL" id="SPQT01000009">
    <property type="protein sequence ID" value="TFV46892.1"/>
    <property type="molecule type" value="Genomic_DNA"/>
</dbReference>
<reference evidence="1 2" key="1">
    <citation type="submission" date="2019-03" db="EMBL/GenBank/DDBJ databases">
        <title>Bradyrhizobium diversity isolated from nodules of Chamaecrista fasciculata.</title>
        <authorList>
            <person name="Klepa M.S."/>
            <person name="Urquiaga M.O."/>
            <person name="Hungria M."/>
            <person name="Delamuta J.R."/>
        </authorList>
    </citation>
    <scope>NUCLEOTIDE SEQUENCE [LARGE SCALE GENOMIC DNA]</scope>
    <source>
        <strain evidence="1 2">CNPSo 3448</strain>
    </source>
</reference>